<keyword evidence="2" id="KW-1185">Reference proteome</keyword>
<comment type="caution">
    <text evidence="1">The sequence shown here is derived from an EMBL/GenBank/DDBJ whole genome shotgun (WGS) entry which is preliminary data.</text>
</comment>
<dbReference type="Proteomes" id="UP001364211">
    <property type="component" value="Unassembled WGS sequence"/>
</dbReference>
<evidence type="ECO:0000313" key="2">
    <source>
        <dbReference type="Proteomes" id="UP001364211"/>
    </source>
</evidence>
<reference evidence="1 2" key="1">
    <citation type="submission" date="2024-03" db="EMBL/GenBank/DDBJ databases">
        <title>Draft genome sequence of Pseudonocardia sp. DW16-2.</title>
        <authorList>
            <person name="Duangmal K."/>
        </authorList>
    </citation>
    <scope>NUCLEOTIDE SEQUENCE [LARGE SCALE GENOMIC DNA]</scope>
    <source>
        <strain evidence="1 2">DW16-2</strain>
    </source>
</reference>
<name>A0ABU8T7Y6_9PSEU</name>
<proteinExistence type="predicted"/>
<gene>
    <name evidence="1" type="ORF">WJX68_13925</name>
</gene>
<evidence type="ECO:0000313" key="1">
    <source>
        <dbReference type="EMBL" id="MEJ8280039.1"/>
    </source>
</evidence>
<organism evidence="1 2">
    <name type="scientific">Pseudonocardia spirodelae</name>
    <dbReference type="NCBI Taxonomy" id="3133431"/>
    <lineage>
        <taxon>Bacteria</taxon>
        <taxon>Bacillati</taxon>
        <taxon>Actinomycetota</taxon>
        <taxon>Actinomycetes</taxon>
        <taxon>Pseudonocardiales</taxon>
        <taxon>Pseudonocardiaceae</taxon>
        <taxon>Pseudonocardia</taxon>
    </lineage>
</organism>
<sequence>MLYIGPDDVPGSDDHEGYVAGRTADGARTGIWTDPRHRAVLAYHAACECGWHDDVEHPPDAAGHAAALRAFVLHHFAPVTGRPGADPARHFLPPWSAAVPAPAPALT</sequence>
<accession>A0ABU8T7Y6</accession>
<protein>
    <submittedName>
        <fullName evidence="1">Uncharacterized protein</fullName>
    </submittedName>
</protein>
<dbReference type="EMBL" id="JBBJUP010000010">
    <property type="protein sequence ID" value="MEJ8280039.1"/>
    <property type="molecule type" value="Genomic_DNA"/>
</dbReference>
<dbReference type="RefSeq" id="WP_340290759.1">
    <property type="nucleotide sequence ID" value="NZ_JBBJUP010000010.1"/>
</dbReference>